<protein>
    <submittedName>
        <fullName evidence="1">Uncharacterized protein</fullName>
    </submittedName>
</protein>
<dbReference type="AlphaFoldDB" id="A0A5Q2FAQ4"/>
<dbReference type="KEGG" id="rain:Rai3103_10690"/>
<evidence type="ECO:0000313" key="1">
    <source>
        <dbReference type="EMBL" id="QGF24070.1"/>
    </source>
</evidence>
<proteinExistence type="predicted"/>
<dbReference type="Proteomes" id="UP000386847">
    <property type="component" value="Chromosome"/>
</dbReference>
<reference evidence="1 2" key="1">
    <citation type="submission" date="2019-10" db="EMBL/GenBank/DDBJ databases">
        <title>Genomic analysis of Raineyella sp. CBA3103.</title>
        <authorList>
            <person name="Roh S.W."/>
        </authorList>
    </citation>
    <scope>NUCLEOTIDE SEQUENCE [LARGE SCALE GENOMIC DNA]</scope>
    <source>
        <strain evidence="1 2">CBA3103</strain>
    </source>
</reference>
<gene>
    <name evidence="1" type="ORF">Rai3103_10690</name>
</gene>
<dbReference type="EMBL" id="CP045725">
    <property type="protein sequence ID" value="QGF24070.1"/>
    <property type="molecule type" value="Genomic_DNA"/>
</dbReference>
<name>A0A5Q2FAQ4_9ACTN</name>
<keyword evidence="2" id="KW-1185">Reference proteome</keyword>
<sequence>MTGPTGSDVVVLQVIADVDDDEEQLRELTGILQEDLSELDVRSVEPLAEDMAPEGSKGIFLAMAGWLSVHLGTEGLKAVVNAVSAWAGRTGRTVELTLDGNTLKLTGASAELESRIVNEFFSRQAPPH</sequence>
<accession>A0A5Q2FAQ4</accession>
<organism evidence="1 2">
    <name type="scientific">Raineyella fluvialis</name>
    <dbReference type="NCBI Taxonomy" id="2662261"/>
    <lineage>
        <taxon>Bacteria</taxon>
        <taxon>Bacillati</taxon>
        <taxon>Actinomycetota</taxon>
        <taxon>Actinomycetes</taxon>
        <taxon>Propionibacteriales</taxon>
        <taxon>Propionibacteriaceae</taxon>
        <taxon>Raineyella</taxon>
    </lineage>
</organism>
<evidence type="ECO:0000313" key="2">
    <source>
        <dbReference type="Proteomes" id="UP000386847"/>
    </source>
</evidence>